<feature type="binding site" evidence="12">
    <location>
        <position position="481"/>
    </location>
    <ligand>
        <name>Zn(2+)</name>
        <dbReference type="ChEBI" id="CHEBI:29105"/>
        <note>catalytic</note>
    </ligand>
</feature>
<dbReference type="OrthoDB" id="3227768at2759"/>
<dbReference type="Proteomes" id="UP001151518">
    <property type="component" value="Unassembled WGS sequence"/>
</dbReference>
<evidence type="ECO:0000256" key="11">
    <source>
        <dbReference type="PIRSR" id="PIRSR601842-1"/>
    </source>
</evidence>
<comment type="cofactor">
    <cofactor evidence="12">
        <name>Zn(2+)</name>
        <dbReference type="ChEBI" id="CHEBI:29105"/>
    </cofactor>
    <text evidence="12">Binds 1 zinc ion per subunit.</text>
</comment>
<dbReference type="SUPFAM" id="SSF55486">
    <property type="entry name" value="Metalloproteases ('zincins'), catalytic domain"/>
    <property type="match status" value="1"/>
</dbReference>
<evidence type="ECO:0000256" key="6">
    <source>
        <dbReference type="ARBA" id="ARBA00022729"/>
    </source>
</evidence>
<evidence type="ECO:0000256" key="7">
    <source>
        <dbReference type="ARBA" id="ARBA00022801"/>
    </source>
</evidence>
<dbReference type="CDD" id="cd09596">
    <property type="entry name" value="M36"/>
    <property type="match status" value="1"/>
</dbReference>
<evidence type="ECO:0000259" key="15">
    <source>
        <dbReference type="Pfam" id="PF07504"/>
    </source>
</evidence>
<evidence type="ECO:0000256" key="9">
    <source>
        <dbReference type="ARBA" id="ARBA00023049"/>
    </source>
</evidence>
<organism evidence="16 17">
    <name type="scientific">Coemansia spiralis</name>
    <dbReference type="NCBI Taxonomy" id="417178"/>
    <lineage>
        <taxon>Eukaryota</taxon>
        <taxon>Fungi</taxon>
        <taxon>Fungi incertae sedis</taxon>
        <taxon>Zoopagomycota</taxon>
        <taxon>Kickxellomycotina</taxon>
        <taxon>Kickxellomycetes</taxon>
        <taxon>Kickxellales</taxon>
        <taxon>Kickxellaceae</taxon>
        <taxon>Coemansia</taxon>
    </lineage>
</organism>
<dbReference type="Gene3D" id="1.10.390.10">
    <property type="entry name" value="Neutral Protease Domain 2"/>
    <property type="match status" value="1"/>
</dbReference>
<dbReference type="Gene3D" id="3.10.170.10">
    <property type="match status" value="1"/>
</dbReference>
<protein>
    <recommendedName>
        <fullName evidence="13">Extracellular metalloproteinase</fullName>
        <ecNumber evidence="13">3.4.24.-</ecNumber>
    </recommendedName>
    <alternativeName>
        <fullName evidence="13">Fungalysin</fullName>
    </alternativeName>
</protein>
<reference evidence="16" key="1">
    <citation type="submission" date="2022-07" db="EMBL/GenBank/DDBJ databases">
        <title>Phylogenomic reconstructions and comparative analyses of Kickxellomycotina fungi.</title>
        <authorList>
            <person name="Reynolds N.K."/>
            <person name="Stajich J.E."/>
            <person name="Barry K."/>
            <person name="Grigoriev I.V."/>
            <person name="Crous P."/>
            <person name="Smith M.E."/>
        </authorList>
    </citation>
    <scope>NUCLEOTIDE SEQUENCE</scope>
    <source>
        <strain evidence="16">NRRL 3115</strain>
    </source>
</reference>
<feature type="chain" id="PRO_5041011270" description="Extracellular metalloproteinase" evidence="13">
    <location>
        <begin position="20"/>
        <end position="651"/>
    </location>
</feature>
<dbReference type="InterPro" id="IPR001842">
    <property type="entry name" value="Peptidase_M36"/>
</dbReference>
<dbReference type="EMBL" id="JANBTW010000085">
    <property type="protein sequence ID" value="KAJ2672292.1"/>
    <property type="molecule type" value="Genomic_DNA"/>
</dbReference>
<feature type="signal peptide" evidence="13">
    <location>
        <begin position="1"/>
        <end position="19"/>
    </location>
</feature>
<evidence type="ECO:0000256" key="14">
    <source>
        <dbReference type="SAM" id="MobiDB-lite"/>
    </source>
</evidence>
<evidence type="ECO:0000313" key="16">
    <source>
        <dbReference type="EMBL" id="KAJ2672292.1"/>
    </source>
</evidence>
<dbReference type="EC" id="3.4.24.-" evidence="13"/>
<feature type="binding site" evidence="12">
    <location>
        <position position="271"/>
    </location>
    <ligand>
        <name>Zn(2+)</name>
        <dbReference type="ChEBI" id="CHEBI:29105"/>
        <note>catalytic</note>
    </ligand>
</feature>
<dbReference type="PANTHER" id="PTHR33478:SF1">
    <property type="entry name" value="EXTRACELLULAR METALLOPROTEINASE MEP"/>
    <property type="match status" value="1"/>
</dbReference>
<evidence type="ECO:0000256" key="8">
    <source>
        <dbReference type="ARBA" id="ARBA00022833"/>
    </source>
</evidence>
<dbReference type="InterPro" id="IPR050371">
    <property type="entry name" value="Fungal_virulence_M36"/>
</dbReference>
<accession>A0A9W8G533</accession>
<evidence type="ECO:0000313" key="17">
    <source>
        <dbReference type="Proteomes" id="UP001151518"/>
    </source>
</evidence>
<dbReference type="Pfam" id="PF07504">
    <property type="entry name" value="FTP"/>
    <property type="match status" value="1"/>
</dbReference>
<keyword evidence="4 13" id="KW-0645">Protease</keyword>
<gene>
    <name evidence="16" type="ORF">GGI25_005174</name>
</gene>
<keyword evidence="5 12" id="KW-0479">Metal-binding</keyword>
<comment type="subcellular location">
    <subcellularLocation>
        <location evidence="1 13">Secreted</location>
    </subcellularLocation>
</comment>
<dbReference type="InterPro" id="IPR011096">
    <property type="entry name" value="FTP_domain"/>
</dbReference>
<dbReference type="Pfam" id="PF02128">
    <property type="entry name" value="Peptidase_M36"/>
    <property type="match status" value="1"/>
</dbReference>
<keyword evidence="8 12" id="KW-0862">Zinc</keyword>
<feature type="region of interest" description="Disordered" evidence="14">
    <location>
        <begin position="282"/>
        <end position="318"/>
    </location>
</feature>
<dbReference type="GO" id="GO:0008270">
    <property type="term" value="F:zinc ion binding"/>
    <property type="evidence" value="ECO:0007669"/>
    <property type="project" value="InterPro"/>
</dbReference>
<feature type="compositionally biased region" description="Polar residues" evidence="14">
    <location>
        <begin position="293"/>
        <end position="318"/>
    </location>
</feature>
<sequence length="651" mass="69462">MKLSFTLGLLAAVALTASSSFVPESNDPQASVKTFTPKLKAKLNVYQSPVSVTISSATQPASFVGPASKNPTLKDQTNIASAYLSEHHGIAAKSIKITDAYTDSVTGITHVFARQIAPGGLEVANGLANININKDGQVISSSQSFAPQSALPKSSTGSLAVRANNEASLRSAFKALAGYVKTDVDDKTMDSVSVATTASLTTGEPNYTISGLPDGVATNGMSTAQQVLLQRVDGTLVSAWNIVLQQDNHWWSAHVNADTGAIEAINDWVSHATEKYNVYPRTLNTPDDGPRSIVTNPADTTASPKGWVTDNTTTGNNVWAQNNPSGGSTWKNNHRPSANNNGFNFSLDLTKAPAKYVDAAITQLFYTVNTMHDLAYLYGFTEAAGNFQDINYSGQGVGGDYVIAYAQDGSGTNNANFATPPDGQHGVMRMYVWTGTTPNRDGDLEQDIVAHEFTHGISNRLTGGPSNADCLNDGEAGGMGEGWSDTVANLLRIKSGDTRSRNIEMGVYAYGSNIRNYPYSTSLTTNPETYGYLNRPDYQEVHAIGEVWATILYEVLWNLIDDNGIAGDLFSHDLSKGNSIMLQILLDGMKLQPCNPSFIDARDAIIQAEKNLTGGKNSCAIWRGFAKRGLGVNASSDGYSHTEDTSVPSGC</sequence>
<keyword evidence="3 13" id="KW-0964">Secreted</keyword>
<evidence type="ECO:0000256" key="1">
    <source>
        <dbReference type="ARBA" id="ARBA00004613"/>
    </source>
</evidence>
<keyword evidence="9 13" id="KW-0482">Metalloprotease</keyword>
<dbReference type="GO" id="GO:0006508">
    <property type="term" value="P:proteolysis"/>
    <property type="evidence" value="ECO:0007669"/>
    <property type="project" value="UniProtKB-KW"/>
</dbReference>
<dbReference type="PANTHER" id="PTHR33478">
    <property type="entry name" value="EXTRACELLULAR METALLOPROTEINASE MEP"/>
    <property type="match status" value="1"/>
</dbReference>
<evidence type="ECO:0000256" key="3">
    <source>
        <dbReference type="ARBA" id="ARBA00022525"/>
    </source>
</evidence>
<feature type="binding site" evidence="12">
    <location>
        <position position="455"/>
    </location>
    <ligand>
        <name>Zn(2+)</name>
        <dbReference type="ChEBI" id="CHEBI:29105"/>
        <note>catalytic</note>
    </ligand>
</feature>
<dbReference type="AlphaFoldDB" id="A0A9W8G533"/>
<keyword evidence="10 13" id="KW-0865">Zymogen</keyword>
<dbReference type="PRINTS" id="PR00999">
    <property type="entry name" value="FUNGALYSIN"/>
</dbReference>
<feature type="domain" description="FTP" evidence="15">
    <location>
        <begin position="95"/>
        <end position="145"/>
    </location>
</feature>
<proteinExistence type="inferred from homology"/>
<comment type="caution">
    <text evidence="16">The sequence shown here is derived from an EMBL/GenBank/DDBJ whole genome shotgun (WGS) entry which is preliminary data.</text>
</comment>
<dbReference type="InterPro" id="IPR027268">
    <property type="entry name" value="Peptidase_M4/M1_CTD_sf"/>
</dbReference>
<feature type="active site" evidence="11">
    <location>
        <position position="452"/>
    </location>
</feature>
<evidence type="ECO:0000256" key="4">
    <source>
        <dbReference type="ARBA" id="ARBA00022670"/>
    </source>
</evidence>
<dbReference type="GO" id="GO:0004222">
    <property type="term" value="F:metalloendopeptidase activity"/>
    <property type="evidence" value="ECO:0007669"/>
    <property type="project" value="InterPro"/>
</dbReference>
<feature type="binding site" evidence="12">
    <location>
        <position position="451"/>
    </location>
    <ligand>
        <name>Zn(2+)</name>
        <dbReference type="ChEBI" id="CHEBI:29105"/>
        <note>catalytic</note>
    </ligand>
</feature>
<evidence type="ECO:0000256" key="12">
    <source>
        <dbReference type="PIRSR" id="PIRSR601842-2"/>
    </source>
</evidence>
<evidence type="ECO:0000256" key="10">
    <source>
        <dbReference type="ARBA" id="ARBA00023145"/>
    </source>
</evidence>
<evidence type="ECO:0000256" key="13">
    <source>
        <dbReference type="RuleBase" id="RU364017"/>
    </source>
</evidence>
<keyword evidence="7 13" id="KW-0378">Hydrolase</keyword>
<keyword evidence="6 13" id="KW-0732">Signal</keyword>
<comment type="similarity">
    <text evidence="2 13">Belongs to the peptidase M36 family.</text>
</comment>
<dbReference type="GO" id="GO:0005615">
    <property type="term" value="C:extracellular space"/>
    <property type="evidence" value="ECO:0007669"/>
    <property type="project" value="InterPro"/>
</dbReference>
<name>A0A9W8G533_9FUNG</name>
<evidence type="ECO:0000256" key="2">
    <source>
        <dbReference type="ARBA" id="ARBA00006006"/>
    </source>
</evidence>
<evidence type="ECO:0000256" key="5">
    <source>
        <dbReference type="ARBA" id="ARBA00022723"/>
    </source>
</evidence>